<proteinExistence type="predicted"/>
<evidence type="ECO:0000313" key="3">
    <source>
        <dbReference type="Proteomes" id="UP000627521"/>
    </source>
</evidence>
<dbReference type="EMBL" id="JACXXH010000005">
    <property type="protein sequence ID" value="MBD3863704.1"/>
    <property type="molecule type" value="Genomic_DNA"/>
</dbReference>
<accession>A0ABR8LU62</accession>
<keyword evidence="1" id="KW-0732">Signal</keyword>
<comment type="caution">
    <text evidence="2">The sequence shown here is derived from an EMBL/GenBank/DDBJ whole genome shotgun (WGS) entry which is preliminary data.</text>
</comment>
<protein>
    <recommendedName>
        <fullName evidence="4">Secretion system C-terminal sorting domain-containing protein</fullName>
    </recommendedName>
</protein>
<reference evidence="2 3" key="1">
    <citation type="submission" date="2020-09" db="EMBL/GenBank/DDBJ databases">
        <title>Bacillus nautilus sp. nov., Chryseoglobus crepusculi sp. nov, and Psychrobacter noctis sp. nov., isolated from deep-sea sponges from the equatorial Atlantic.</title>
        <authorList>
            <person name="Stennett H.L."/>
            <person name="Williams S.E."/>
        </authorList>
    </citation>
    <scope>NUCLEOTIDE SEQUENCE [LARGE SCALE GENOMIC DNA]</scope>
    <source>
        <strain evidence="2 3">28M-24</strain>
    </source>
</reference>
<gene>
    <name evidence="2" type="ORF">IEG06_09590</name>
</gene>
<evidence type="ECO:0000256" key="1">
    <source>
        <dbReference type="SAM" id="SignalP"/>
    </source>
</evidence>
<evidence type="ECO:0000313" key="2">
    <source>
        <dbReference type="EMBL" id="MBD3863704.1"/>
    </source>
</evidence>
<dbReference type="Proteomes" id="UP000627521">
    <property type="component" value="Unassembled WGS sequence"/>
</dbReference>
<organism evidence="2 3">
    <name type="scientific">Olleya marilimosa</name>
    <dbReference type="NCBI Taxonomy" id="272164"/>
    <lineage>
        <taxon>Bacteria</taxon>
        <taxon>Pseudomonadati</taxon>
        <taxon>Bacteroidota</taxon>
        <taxon>Flavobacteriia</taxon>
        <taxon>Flavobacteriales</taxon>
        <taxon>Flavobacteriaceae</taxon>
    </lineage>
</organism>
<feature type="chain" id="PRO_5045518560" description="Secretion system C-terminal sorting domain-containing protein" evidence="1">
    <location>
        <begin position="19"/>
        <end position="282"/>
    </location>
</feature>
<evidence type="ECO:0008006" key="4">
    <source>
        <dbReference type="Google" id="ProtNLM"/>
    </source>
</evidence>
<sequence length="282" mass="31345">MKKATLITLLLITSFTLANTNLATLNNSNSGIQIIRLDYNAPNGASRELVLAFTSDNAATDGVDYGYDAAVYAPFSNDLNWLIDSNRYVIQGVGEFQNTSQYLFGLYSEVSGEASITLSSLENFNTTINVYIFDALLNTYTNINDTPFVSTIDAGDYTDRFYIAFMEPEVVIDTDDVTDVTIDSFDASGTNDEIFTPTLVLPKKKLKLSYFENSNRLNLSFDTEASIKSITIYNYKGNTVQSIQSINNNKIDIPLNTLDKNLILHIKTETETIVKQIVLTTI</sequence>
<feature type="signal peptide" evidence="1">
    <location>
        <begin position="1"/>
        <end position="18"/>
    </location>
</feature>
<keyword evidence="3" id="KW-1185">Reference proteome</keyword>
<name>A0ABR8LU62_9FLAO</name>
<dbReference type="RefSeq" id="WP_191101375.1">
    <property type="nucleotide sequence ID" value="NZ_JACXXH010000005.1"/>
</dbReference>